<keyword evidence="1" id="KW-1133">Transmembrane helix</keyword>
<dbReference type="STRING" id="203267.TWT_672"/>
<name>Q83FP4_TROWT</name>
<evidence type="ECO:0000313" key="2">
    <source>
        <dbReference type="EMBL" id="AAO44769.1"/>
    </source>
</evidence>
<accession>Q83FP4</accession>
<protein>
    <submittedName>
        <fullName evidence="2">Uncharacterized protein</fullName>
    </submittedName>
</protein>
<keyword evidence="1" id="KW-0812">Transmembrane</keyword>
<evidence type="ECO:0000256" key="1">
    <source>
        <dbReference type="SAM" id="Phobius"/>
    </source>
</evidence>
<feature type="transmembrane region" description="Helical" evidence="1">
    <location>
        <begin position="31"/>
        <end position="49"/>
    </location>
</feature>
<reference evidence="2 3" key="1">
    <citation type="journal article" date="2003" name="Genome Res.">
        <title>Tropheryma whipplei twist: a human pathogenic Actinobacteria with a reduced genome.</title>
        <authorList>
            <person name="Raoult D."/>
            <person name="Ogata H."/>
            <person name="Audic S."/>
            <person name="Robert C."/>
            <person name="Suhre K."/>
            <person name="Drancourt M."/>
            <person name="Claverie J.-M."/>
        </authorList>
    </citation>
    <scope>NUCLEOTIDE SEQUENCE [LARGE SCALE GENOMIC DNA]</scope>
    <source>
        <strain evidence="2 3">Twist</strain>
    </source>
</reference>
<keyword evidence="3" id="KW-1185">Reference proteome</keyword>
<sequence>MHKHISLYLTVSVPVKGICVSGVYILPEFCVIRYGFVSYLWIIVIILGVSQLNAQAQSALEQALRYITCQVDNPYLPLWRQVNG</sequence>
<dbReference type="KEGG" id="twh:TWT_672"/>
<dbReference type="EMBL" id="AE014184">
    <property type="protein sequence ID" value="AAO44769.1"/>
    <property type="molecule type" value="Genomic_DNA"/>
</dbReference>
<dbReference type="Proteomes" id="UP000002200">
    <property type="component" value="Chromosome"/>
</dbReference>
<organism evidence="2 3">
    <name type="scientific">Tropheryma whipplei (strain Twist)</name>
    <name type="common">Whipple's bacillus</name>
    <dbReference type="NCBI Taxonomy" id="203267"/>
    <lineage>
        <taxon>Bacteria</taxon>
        <taxon>Bacillati</taxon>
        <taxon>Actinomycetota</taxon>
        <taxon>Actinomycetes</taxon>
        <taxon>Micrococcales</taxon>
        <taxon>Tropherymataceae</taxon>
        <taxon>Tropheryma</taxon>
    </lineage>
</organism>
<feature type="transmembrane region" description="Helical" evidence="1">
    <location>
        <begin position="7"/>
        <end position="25"/>
    </location>
</feature>
<gene>
    <name evidence="2" type="ordered locus">TWT_672</name>
</gene>
<evidence type="ECO:0000313" key="3">
    <source>
        <dbReference type="Proteomes" id="UP000002200"/>
    </source>
</evidence>
<proteinExistence type="predicted"/>
<dbReference type="AlphaFoldDB" id="Q83FP4"/>
<keyword evidence="1" id="KW-0472">Membrane</keyword>
<dbReference type="HOGENOM" id="CLU_2526544_0_0_11"/>